<dbReference type="Gramene" id="QL03p057437:mrna">
    <property type="protein sequence ID" value="QL03p057437:mrna"/>
    <property type="gene ID" value="QL03p057437"/>
</dbReference>
<proteinExistence type="predicted"/>
<dbReference type="AlphaFoldDB" id="A0A7N2L911"/>
<feature type="domain" description="Plastocyanin-like" evidence="1">
    <location>
        <begin position="5"/>
        <end position="52"/>
    </location>
</feature>
<dbReference type="EMBL" id="LRBV02000003">
    <property type="status" value="NOT_ANNOTATED_CDS"/>
    <property type="molecule type" value="Genomic_DNA"/>
</dbReference>
<dbReference type="Pfam" id="PF00394">
    <property type="entry name" value="Cu-oxidase"/>
    <property type="match status" value="1"/>
</dbReference>
<evidence type="ECO:0000313" key="3">
    <source>
        <dbReference type="Proteomes" id="UP000594261"/>
    </source>
</evidence>
<sequence length="73" mass="8291">MPDGDITIIISDWYSKSHKELRQDVEKGINLGVADGILIDGLDTYRFNGAVVPNATCKRTMADHFEIHRSKMW</sequence>
<organism evidence="2 3">
    <name type="scientific">Quercus lobata</name>
    <name type="common">Valley oak</name>
    <dbReference type="NCBI Taxonomy" id="97700"/>
    <lineage>
        <taxon>Eukaryota</taxon>
        <taxon>Viridiplantae</taxon>
        <taxon>Streptophyta</taxon>
        <taxon>Embryophyta</taxon>
        <taxon>Tracheophyta</taxon>
        <taxon>Spermatophyta</taxon>
        <taxon>Magnoliopsida</taxon>
        <taxon>eudicotyledons</taxon>
        <taxon>Gunneridae</taxon>
        <taxon>Pentapetalae</taxon>
        <taxon>rosids</taxon>
        <taxon>fabids</taxon>
        <taxon>Fagales</taxon>
        <taxon>Fagaceae</taxon>
        <taxon>Quercus</taxon>
    </lineage>
</organism>
<keyword evidence="3" id="KW-1185">Reference proteome</keyword>
<dbReference type="EnsemblPlants" id="QL03p057437:mrna">
    <property type="protein sequence ID" value="QL03p057437:mrna"/>
    <property type="gene ID" value="QL03p057437"/>
</dbReference>
<name>A0A7N2L911_QUELO</name>
<reference evidence="2" key="2">
    <citation type="submission" date="2021-01" db="UniProtKB">
        <authorList>
            <consortium name="EnsemblPlants"/>
        </authorList>
    </citation>
    <scope>IDENTIFICATION</scope>
</reference>
<dbReference type="SUPFAM" id="SSF49503">
    <property type="entry name" value="Cupredoxins"/>
    <property type="match status" value="1"/>
</dbReference>
<evidence type="ECO:0000259" key="1">
    <source>
        <dbReference type="Pfam" id="PF00394"/>
    </source>
</evidence>
<dbReference type="InterPro" id="IPR001117">
    <property type="entry name" value="Cu-oxidase_2nd"/>
</dbReference>
<protein>
    <recommendedName>
        <fullName evidence="1">Plastocyanin-like domain-containing protein</fullName>
    </recommendedName>
</protein>
<reference evidence="2 3" key="1">
    <citation type="journal article" date="2016" name="G3 (Bethesda)">
        <title>First Draft Assembly and Annotation of the Genome of a California Endemic Oak Quercus lobata Nee (Fagaceae).</title>
        <authorList>
            <person name="Sork V.L."/>
            <person name="Fitz-Gibbon S.T."/>
            <person name="Puiu D."/>
            <person name="Crepeau M."/>
            <person name="Gugger P.F."/>
            <person name="Sherman R."/>
            <person name="Stevens K."/>
            <person name="Langley C.H."/>
            <person name="Pellegrini M."/>
            <person name="Salzberg S.L."/>
        </authorList>
    </citation>
    <scope>NUCLEOTIDE SEQUENCE [LARGE SCALE GENOMIC DNA]</scope>
    <source>
        <strain evidence="2 3">cv. SW786</strain>
    </source>
</reference>
<dbReference type="Proteomes" id="UP000594261">
    <property type="component" value="Chromosome 3"/>
</dbReference>
<dbReference type="InterPro" id="IPR008972">
    <property type="entry name" value="Cupredoxin"/>
</dbReference>
<accession>A0A7N2L911</accession>
<evidence type="ECO:0000313" key="2">
    <source>
        <dbReference type="EnsemblPlants" id="QL03p057437:mrna"/>
    </source>
</evidence>
<dbReference type="InParanoid" id="A0A7N2L911"/>